<reference evidence="1 2" key="1">
    <citation type="submission" date="2017-08" db="EMBL/GenBank/DDBJ databases">
        <authorList>
            <person name="de Groot N.N."/>
        </authorList>
    </citation>
    <scope>NUCLEOTIDE SEQUENCE [LARGE SCALE GENOMIC DNA]</scope>
    <source>
        <strain evidence="1 2">JC228</strain>
    </source>
</reference>
<name>A0A285CJQ2_9BACI</name>
<organism evidence="1 2">
    <name type="scientific">Bacillus oleivorans</name>
    <dbReference type="NCBI Taxonomy" id="1448271"/>
    <lineage>
        <taxon>Bacteria</taxon>
        <taxon>Bacillati</taxon>
        <taxon>Bacillota</taxon>
        <taxon>Bacilli</taxon>
        <taxon>Bacillales</taxon>
        <taxon>Bacillaceae</taxon>
        <taxon>Bacillus</taxon>
    </lineage>
</organism>
<protein>
    <submittedName>
        <fullName evidence="1">Uncharacterized protein</fullName>
    </submittedName>
</protein>
<dbReference type="AlphaFoldDB" id="A0A285CJQ2"/>
<dbReference type="EMBL" id="OAOP01000002">
    <property type="protein sequence ID" value="SNX67824.1"/>
    <property type="molecule type" value="Genomic_DNA"/>
</dbReference>
<gene>
    <name evidence="1" type="ORF">SAMN05877753_10228</name>
</gene>
<proteinExistence type="predicted"/>
<dbReference type="RefSeq" id="WP_097157247.1">
    <property type="nucleotide sequence ID" value="NZ_JBEPMQ010000013.1"/>
</dbReference>
<evidence type="ECO:0000313" key="1">
    <source>
        <dbReference type="EMBL" id="SNX67824.1"/>
    </source>
</evidence>
<accession>A0A285CJQ2</accession>
<keyword evidence="2" id="KW-1185">Reference proteome</keyword>
<sequence>MSDYDEVFSHKKTKKFVKKEGWEAFLNLLQDSYPDRDLYKVSMDWYDDMSYICKAKGEWGDIIIGWKERGDR</sequence>
<dbReference type="OrthoDB" id="2979606at2"/>
<dbReference type="Proteomes" id="UP000219546">
    <property type="component" value="Unassembled WGS sequence"/>
</dbReference>
<evidence type="ECO:0000313" key="2">
    <source>
        <dbReference type="Proteomes" id="UP000219546"/>
    </source>
</evidence>